<dbReference type="AlphaFoldDB" id="A0A1F6N468"/>
<evidence type="ECO:0000256" key="7">
    <source>
        <dbReference type="ARBA" id="ARBA00022917"/>
    </source>
</evidence>
<dbReference type="Pfam" id="PF04073">
    <property type="entry name" value="tRNA_edit"/>
    <property type="match status" value="1"/>
</dbReference>
<comment type="function">
    <text evidence="10">Catalyzes the attachment of proline to tRNA(Pro) in a two-step reaction: proline is first activated by ATP to form Pro-AMP and then transferred to the acceptor end of tRNA(Pro). As ProRS can inadvertently accommodate and process non-cognate amino acids such as alanine and cysteine, to avoid such errors it has two additional distinct editing activities against alanine. One activity is designated as 'pretransfer' editing and involves the tRNA(Pro)-independent hydrolysis of activated Ala-AMP. The other activity is designated 'posttransfer' editing and involves deacylation of mischarged Ala-tRNA(Pro). The misacylated Cys-tRNA(Pro) is not edited by ProRS.</text>
</comment>
<dbReference type="InterPro" id="IPR002314">
    <property type="entry name" value="aa-tRNA-synt_IIb"/>
</dbReference>
<comment type="subcellular location">
    <subcellularLocation>
        <location evidence="1 10">Cytoplasm</location>
    </subcellularLocation>
</comment>
<dbReference type="InterPro" id="IPR006195">
    <property type="entry name" value="aa-tRNA-synth_II"/>
</dbReference>
<dbReference type="GO" id="GO:0006433">
    <property type="term" value="P:prolyl-tRNA aminoacylation"/>
    <property type="evidence" value="ECO:0007669"/>
    <property type="project" value="UniProtKB-UniRule"/>
</dbReference>
<dbReference type="PANTHER" id="PTHR42753">
    <property type="entry name" value="MITOCHONDRIAL RIBOSOME PROTEIN L39/PROLYL-TRNA LIGASE FAMILY MEMBER"/>
    <property type="match status" value="1"/>
</dbReference>
<dbReference type="SUPFAM" id="SSF55681">
    <property type="entry name" value="Class II aaRS and biotin synthetases"/>
    <property type="match status" value="1"/>
</dbReference>
<organism evidence="12 13">
    <name type="scientific">Candidatus Magasanikbacteria bacterium RIFCSPLOWO2_01_FULL_40_15</name>
    <dbReference type="NCBI Taxonomy" id="1798686"/>
    <lineage>
        <taxon>Bacteria</taxon>
        <taxon>Candidatus Magasanikiibacteriota</taxon>
    </lineage>
</organism>
<keyword evidence="5 10" id="KW-0547">Nucleotide-binding</keyword>
<dbReference type="InterPro" id="IPR007214">
    <property type="entry name" value="YbaK/aa-tRNA-synth-assoc-dom"/>
</dbReference>
<evidence type="ECO:0000256" key="10">
    <source>
        <dbReference type="HAMAP-Rule" id="MF_01569"/>
    </source>
</evidence>
<gene>
    <name evidence="10" type="primary">proS</name>
    <name evidence="12" type="ORF">A2983_04235</name>
</gene>
<dbReference type="CDD" id="cd04334">
    <property type="entry name" value="ProRS-INS"/>
    <property type="match status" value="1"/>
</dbReference>
<dbReference type="Pfam" id="PF03129">
    <property type="entry name" value="HGTP_anticodon"/>
    <property type="match status" value="1"/>
</dbReference>
<dbReference type="FunFam" id="3.40.50.800:FF:000032">
    <property type="entry name" value="Proline--tRNA ligase"/>
    <property type="match status" value="1"/>
</dbReference>
<sequence>MRVSKLVPGTLRENPRDATIPSHQLLVRAGFIRQLAAGLYTYAHLGWRVIQKASRIVREEMDQAGAVEISLPILQPREIWDETKRWDVYSASRTFFTSRDRKGQDLALAPTAEEAVTALVRDNVTSWRQLPVNLYQIGAKFRDEVRPHGGIIRGREFLMKDAYSFDLDEAGMRKSYADMRDAYNRVFTRCGFNFVMVEADSGAIGGTGSAEFMVLAQTGEDFVVSCDQCSYGANQEKAVGLCTANDESVTMKDAHLEDTPNARTVEELSQMFSISGAQMVKTIIYWVDNTKAVAVCIRGDQVINETKLKNLLGATELELASDQIVIETTGAQVGFAGPIGLKCSIYFDETVKGLHNFLCGGNETDKHWLDVNVGRGDLAMPERFYNLRNAQVGDTCAACGQGKLGIQKGIEVGHIFQLGRKYSEAMNATYTDVNGTVQTIWMGCYGIGVSRIMAAAIEQRQNYDNKGMIWPEALAPYKVAIISATSAQVAAAETLYQSLLRTGEVVLDDRDIRIGAKFADADLIGYPFQIIVGRRANEGIVEVKNRRTDERREMTFEEAIVQFSQR</sequence>
<comment type="similarity">
    <text evidence="10">Belongs to the class-II aminoacyl-tRNA synthetase family. ProS type 1 subfamily.</text>
</comment>
<dbReference type="InterPro" id="IPR036621">
    <property type="entry name" value="Anticodon-bd_dom_sf"/>
</dbReference>
<dbReference type="CDD" id="cd00779">
    <property type="entry name" value="ProRS_core_prok"/>
    <property type="match status" value="1"/>
</dbReference>
<protein>
    <recommendedName>
        <fullName evidence="10">Proline--tRNA ligase</fullName>
        <ecNumber evidence="10">6.1.1.15</ecNumber>
    </recommendedName>
    <alternativeName>
        <fullName evidence="10">Prolyl-tRNA synthetase</fullName>
        <shortName evidence="10">ProRS</shortName>
    </alternativeName>
</protein>
<dbReference type="InterPro" id="IPR033730">
    <property type="entry name" value="ProRS_core_prok"/>
</dbReference>
<comment type="catalytic activity">
    <reaction evidence="9 10">
        <text>tRNA(Pro) + L-proline + ATP = L-prolyl-tRNA(Pro) + AMP + diphosphate</text>
        <dbReference type="Rhea" id="RHEA:14305"/>
        <dbReference type="Rhea" id="RHEA-COMP:9700"/>
        <dbReference type="Rhea" id="RHEA-COMP:9702"/>
        <dbReference type="ChEBI" id="CHEBI:30616"/>
        <dbReference type="ChEBI" id="CHEBI:33019"/>
        <dbReference type="ChEBI" id="CHEBI:60039"/>
        <dbReference type="ChEBI" id="CHEBI:78442"/>
        <dbReference type="ChEBI" id="CHEBI:78532"/>
        <dbReference type="ChEBI" id="CHEBI:456215"/>
        <dbReference type="EC" id="6.1.1.15"/>
    </reaction>
</comment>
<dbReference type="GO" id="GO:0002161">
    <property type="term" value="F:aminoacyl-tRNA deacylase activity"/>
    <property type="evidence" value="ECO:0007669"/>
    <property type="project" value="InterPro"/>
</dbReference>
<comment type="caution">
    <text evidence="12">The sequence shown here is derived from an EMBL/GenBank/DDBJ whole genome shotgun (WGS) entry which is preliminary data.</text>
</comment>
<evidence type="ECO:0000256" key="3">
    <source>
        <dbReference type="ARBA" id="ARBA00022490"/>
    </source>
</evidence>
<dbReference type="SUPFAM" id="SSF55826">
    <property type="entry name" value="YbaK/ProRS associated domain"/>
    <property type="match status" value="1"/>
</dbReference>
<keyword evidence="6 10" id="KW-0067">ATP-binding</keyword>
<keyword evidence="4 10" id="KW-0436">Ligase</keyword>
<dbReference type="CDD" id="cd00861">
    <property type="entry name" value="ProRS_anticodon_short"/>
    <property type="match status" value="1"/>
</dbReference>
<accession>A0A1F6N468</accession>
<feature type="domain" description="Aminoacyl-transfer RNA synthetases class-II family profile" evidence="11">
    <location>
        <begin position="46"/>
        <end position="471"/>
    </location>
</feature>
<dbReference type="InterPro" id="IPR044140">
    <property type="entry name" value="ProRS_anticodon_short"/>
</dbReference>
<dbReference type="GO" id="GO:0005829">
    <property type="term" value="C:cytosol"/>
    <property type="evidence" value="ECO:0007669"/>
    <property type="project" value="TreeGrafter"/>
</dbReference>
<evidence type="ECO:0000313" key="13">
    <source>
        <dbReference type="Proteomes" id="UP000177040"/>
    </source>
</evidence>
<dbReference type="Gene3D" id="3.30.930.10">
    <property type="entry name" value="Bira Bifunctional Protein, Domain 2"/>
    <property type="match status" value="2"/>
</dbReference>
<dbReference type="EMBL" id="MFQH01000003">
    <property type="protein sequence ID" value="OGH78681.1"/>
    <property type="molecule type" value="Genomic_DNA"/>
</dbReference>
<keyword evidence="8 10" id="KW-0030">Aminoacyl-tRNA synthetase</keyword>
<dbReference type="Proteomes" id="UP000177040">
    <property type="component" value="Unassembled WGS sequence"/>
</dbReference>
<dbReference type="SUPFAM" id="SSF52954">
    <property type="entry name" value="Class II aaRS ABD-related"/>
    <property type="match status" value="1"/>
</dbReference>
<dbReference type="GO" id="GO:0004827">
    <property type="term" value="F:proline-tRNA ligase activity"/>
    <property type="evidence" value="ECO:0007669"/>
    <property type="project" value="UniProtKB-UniRule"/>
</dbReference>
<dbReference type="InterPro" id="IPR004154">
    <property type="entry name" value="Anticodon-bd"/>
</dbReference>
<evidence type="ECO:0000256" key="2">
    <source>
        <dbReference type="ARBA" id="ARBA00011738"/>
    </source>
</evidence>
<evidence type="ECO:0000259" key="11">
    <source>
        <dbReference type="PROSITE" id="PS50862"/>
    </source>
</evidence>
<evidence type="ECO:0000256" key="9">
    <source>
        <dbReference type="ARBA" id="ARBA00047671"/>
    </source>
</evidence>
<dbReference type="InterPro" id="IPR004500">
    <property type="entry name" value="Pro-tRNA-synth_IIa_bac-type"/>
</dbReference>
<dbReference type="EC" id="6.1.1.15" evidence="10"/>
<name>A0A1F6N468_9BACT</name>
<dbReference type="InterPro" id="IPR002316">
    <property type="entry name" value="Pro-tRNA-ligase_IIa"/>
</dbReference>
<evidence type="ECO:0000256" key="4">
    <source>
        <dbReference type="ARBA" id="ARBA00022598"/>
    </source>
</evidence>
<dbReference type="PANTHER" id="PTHR42753:SF2">
    <property type="entry name" value="PROLINE--TRNA LIGASE"/>
    <property type="match status" value="1"/>
</dbReference>
<dbReference type="InterPro" id="IPR045864">
    <property type="entry name" value="aa-tRNA-synth_II/BPL/LPL"/>
</dbReference>
<dbReference type="PRINTS" id="PR01046">
    <property type="entry name" value="TRNASYNTHPRO"/>
</dbReference>
<evidence type="ECO:0000313" key="12">
    <source>
        <dbReference type="EMBL" id="OGH78681.1"/>
    </source>
</evidence>
<proteinExistence type="inferred from homology"/>
<keyword evidence="7 10" id="KW-0648">Protein biosynthesis</keyword>
<evidence type="ECO:0000256" key="5">
    <source>
        <dbReference type="ARBA" id="ARBA00022741"/>
    </source>
</evidence>
<comment type="domain">
    <text evidence="10">Consists of three domains: the N-terminal catalytic domain, the editing domain and the C-terminal anticodon-binding domain.</text>
</comment>
<keyword evidence="3 10" id="KW-0963">Cytoplasm</keyword>
<reference evidence="12 13" key="1">
    <citation type="journal article" date="2016" name="Nat. Commun.">
        <title>Thousands of microbial genomes shed light on interconnected biogeochemical processes in an aquifer system.</title>
        <authorList>
            <person name="Anantharaman K."/>
            <person name="Brown C.T."/>
            <person name="Hug L.A."/>
            <person name="Sharon I."/>
            <person name="Castelle C.J."/>
            <person name="Probst A.J."/>
            <person name="Thomas B.C."/>
            <person name="Singh A."/>
            <person name="Wilkins M.J."/>
            <person name="Karaoz U."/>
            <person name="Brodie E.L."/>
            <person name="Williams K.H."/>
            <person name="Hubbard S.S."/>
            <person name="Banfield J.F."/>
        </authorList>
    </citation>
    <scope>NUCLEOTIDE SEQUENCE [LARGE SCALE GENOMIC DNA]</scope>
</reference>
<comment type="subunit">
    <text evidence="2 10">Homodimer.</text>
</comment>
<dbReference type="PROSITE" id="PS50862">
    <property type="entry name" value="AA_TRNA_LIGASE_II"/>
    <property type="match status" value="1"/>
</dbReference>
<dbReference type="Pfam" id="PF00587">
    <property type="entry name" value="tRNA-synt_2b"/>
    <property type="match status" value="1"/>
</dbReference>
<evidence type="ECO:0000256" key="6">
    <source>
        <dbReference type="ARBA" id="ARBA00022840"/>
    </source>
</evidence>
<dbReference type="InterPro" id="IPR036754">
    <property type="entry name" value="YbaK/aa-tRNA-synt-asso_dom_sf"/>
</dbReference>
<dbReference type="InterPro" id="IPR050062">
    <property type="entry name" value="Pro-tRNA_synthetase"/>
</dbReference>
<dbReference type="NCBIfam" id="TIGR00409">
    <property type="entry name" value="proS_fam_II"/>
    <property type="match status" value="1"/>
</dbReference>
<dbReference type="HAMAP" id="MF_01569">
    <property type="entry name" value="Pro_tRNA_synth_type1"/>
    <property type="match status" value="1"/>
</dbReference>
<dbReference type="InterPro" id="IPR023717">
    <property type="entry name" value="Pro-tRNA-Synthase_IIa_type1"/>
</dbReference>
<evidence type="ECO:0000256" key="1">
    <source>
        <dbReference type="ARBA" id="ARBA00004496"/>
    </source>
</evidence>
<evidence type="ECO:0000256" key="8">
    <source>
        <dbReference type="ARBA" id="ARBA00023146"/>
    </source>
</evidence>
<dbReference type="GO" id="GO:0005524">
    <property type="term" value="F:ATP binding"/>
    <property type="evidence" value="ECO:0007669"/>
    <property type="project" value="UniProtKB-UniRule"/>
</dbReference>
<dbReference type="Gene3D" id="3.40.50.800">
    <property type="entry name" value="Anticodon-binding domain"/>
    <property type="match status" value="1"/>
</dbReference>
<dbReference type="NCBIfam" id="NF006625">
    <property type="entry name" value="PRK09194.1"/>
    <property type="match status" value="1"/>
</dbReference>